<evidence type="ECO:0000259" key="6">
    <source>
        <dbReference type="SMART" id="SM00983"/>
    </source>
</evidence>
<proteinExistence type="predicted"/>
<organism evidence="7 8">
    <name type="scientific">Fundicoccus culcitae</name>
    <dbReference type="NCBI Taxonomy" id="2969821"/>
    <lineage>
        <taxon>Bacteria</taxon>
        <taxon>Bacillati</taxon>
        <taxon>Bacillota</taxon>
        <taxon>Bacilli</taxon>
        <taxon>Lactobacillales</taxon>
        <taxon>Aerococcaceae</taxon>
        <taxon>Fundicoccus</taxon>
    </lineage>
</organism>
<dbReference type="InterPro" id="IPR036759">
    <property type="entry name" value="TPK_catalytic_sf"/>
</dbReference>
<keyword evidence="4" id="KW-0067">ATP-binding</keyword>
<keyword evidence="3" id="KW-0418">Kinase</keyword>
<dbReference type="PANTHER" id="PTHR41299">
    <property type="entry name" value="THIAMINE PYROPHOSPHOKINASE"/>
    <property type="match status" value="1"/>
</dbReference>
<dbReference type="InterPro" id="IPR007373">
    <property type="entry name" value="Thiamin_PyroPKinase_B1-bd"/>
</dbReference>
<dbReference type="InterPro" id="IPR007371">
    <property type="entry name" value="TPK_catalytic"/>
</dbReference>
<dbReference type="InterPro" id="IPR053149">
    <property type="entry name" value="TPK"/>
</dbReference>
<keyword evidence="8" id="KW-1185">Reference proteome</keyword>
<evidence type="ECO:0000256" key="3">
    <source>
        <dbReference type="ARBA" id="ARBA00022777"/>
    </source>
</evidence>
<dbReference type="NCBIfam" id="TIGR01378">
    <property type="entry name" value="thi_PPkinase"/>
    <property type="match status" value="1"/>
</dbReference>
<dbReference type="RefSeq" id="WP_313793588.1">
    <property type="nucleotide sequence ID" value="NZ_CP102453.1"/>
</dbReference>
<dbReference type="InterPro" id="IPR006282">
    <property type="entry name" value="Thi_PPkinase"/>
</dbReference>
<evidence type="ECO:0000256" key="1">
    <source>
        <dbReference type="ARBA" id="ARBA00022679"/>
    </source>
</evidence>
<name>A0ABY5P5U4_9LACT</name>
<gene>
    <name evidence="7" type="ORF">NRE15_14580</name>
</gene>
<dbReference type="EC" id="2.7.6.2" evidence="5"/>
<dbReference type="InterPro" id="IPR036371">
    <property type="entry name" value="TPK_B1-bd_sf"/>
</dbReference>
<evidence type="ECO:0000256" key="2">
    <source>
        <dbReference type="ARBA" id="ARBA00022741"/>
    </source>
</evidence>
<evidence type="ECO:0000313" key="8">
    <source>
        <dbReference type="Proteomes" id="UP001315967"/>
    </source>
</evidence>
<dbReference type="CDD" id="cd07995">
    <property type="entry name" value="TPK"/>
    <property type="match status" value="1"/>
</dbReference>
<dbReference type="PANTHER" id="PTHR41299:SF1">
    <property type="entry name" value="THIAMINE PYROPHOSPHOKINASE"/>
    <property type="match status" value="1"/>
</dbReference>
<sequence>MQDEVIFICGGAGEPALDQIETIKKNYPSHYYIGADRGALRLVKAGFFIDEAVGDFDSVTEPELQLIQQNTHTFERFKAEKDDTDMEIALEYAMKHNENADIYIFGGIGAFGGRMDHLIANLWLIYQPRFERITNQLFFIEANHRVNFFKPGSYRLAYVPNFKYVSIISLTKVVALTIQGAKYELSARDFNYPRALISNEFVVQKDICVSFSEGILMVVYAND</sequence>
<evidence type="ECO:0000313" key="7">
    <source>
        <dbReference type="EMBL" id="UUX34086.1"/>
    </source>
</evidence>
<dbReference type="GO" id="GO:0004788">
    <property type="term" value="F:thiamine diphosphokinase activity"/>
    <property type="evidence" value="ECO:0007669"/>
    <property type="project" value="UniProtKB-EC"/>
</dbReference>
<keyword evidence="2" id="KW-0547">Nucleotide-binding</keyword>
<reference evidence="7 8" key="1">
    <citation type="submission" date="2022-08" db="EMBL/GenBank/DDBJ databases">
        <title>Aerococcaceae sp. nov isolated from spoiled eye mask.</title>
        <authorList>
            <person name="Zhou G."/>
            <person name="Xie X.-B."/>
            <person name="Shi Q.-S."/>
            <person name="Wang Y.-S."/>
            <person name="Wen X."/>
            <person name="Peng H."/>
            <person name="Yang X.-J."/>
            <person name="Tao H.-B."/>
            <person name="Huang X.-M."/>
        </authorList>
    </citation>
    <scope>NUCLEOTIDE SEQUENCE [LARGE SCALE GENOMIC DNA]</scope>
    <source>
        <strain evidence="8">DM20194951</strain>
    </source>
</reference>
<dbReference type="SMART" id="SM00983">
    <property type="entry name" value="TPK_B1_binding"/>
    <property type="match status" value="1"/>
</dbReference>
<dbReference type="Pfam" id="PF04265">
    <property type="entry name" value="TPK_B1_binding"/>
    <property type="match status" value="1"/>
</dbReference>
<dbReference type="Proteomes" id="UP001315967">
    <property type="component" value="Chromosome"/>
</dbReference>
<dbReference type="Gene3D" id="3.40.50.10240">
    <property type="entry name" value="Thiamin pyrophosphokinase, catalytic domain"/>
    <property type="match status" value="1"/>
</dbReference>
<evidence type="ECO:0000256" key="4">
    <source>
        <dbReference type="ARBA" id="ARBA00022840"/>
    </source>
</evidence>
<dbReference type="Pfam" id="PF04263">
    <property type="entry name" value="TPK_catalytic"/>
    <property type="match status" value="1"/>
</dbReference>
<protein>
    <recommendedName>
        <fullName evidence="5">Thiamine diphosphokinase</fullName>
        <ecNumber evidence="5">2.7.6.2</ecNumber>
    </recommendedName>
</protein>
<feature type="domain" description="Thiamin pyrophosphokinase thiamin-binding" evidence="6">
    <location>
        <begin position="152"/>
        <end position="217"/>
    </location>
</feature>
<dbReference type="EMBL" id="CP102453">
    <property type="protein sequence ID" value="UUX34086.1"/>
    <property type="molecule type" value="Genomic_DNA"/>
</dbReference>
<accession>A0ABY5P5U4</accession>
<evidence type="ECO:0000256" key="5">
    <source>
        <dbReference type="NCBIfam" id="TIGR01378"/>
    </source>
</evidence>
<dbReference type="SUPFAM" id="SSF63862">
    <property type="entry name" value="Thiamin pyrophosphokinase, substrate-binding domain"/>
    <property type="match status" value="1"/>
</dbReference>
<dbReference type="SUPFAM" id="SSF63999">
    <property type="entry name" value="Thiamin pyrophosphokinase, catalytic domain"/>
    <property type="match status" value="1"/>
</dbReference>
<keyword evidence="1 7" id="KW-0808">Transferase</keyword>